<feature type="transmembrane region" description="Helical" evidence="5">
    <location>
        <begin position="65"/>
        <end position="86"/>
    </location>
</feature>
<name>A0A8I6SA09_CIMLE</name>
<dbReference type="EnsemblMetazoa" id="XM_014404842.1">
    <property type="protein sequence ID" value="XP_014260328.1"/>
    <property type="gene ID" value="LOC106672974"/>
</dbReference>
<evidence type="ECO:0000256" key="3">
    <source>
        <dbReference type="ARBA" id="ARBA00022989"/>
    </source>
</evidence>
<evidence type="ECO:0000313" key="6">
    <source>
        <dbReference type="EnsemblMetazoa" id="XP_014260328.1"/>
    </source>
</evidence>
<dbReference type="OrthoDB" id="6624577at2759"/>
<dbReference type="RefSeq" id="XP_014260328.1">
    <property type="nucleotide sequence ID" value="XM_014404842.1"/>
</dbReference>
<feature type="transmembrane region" description="Helical" evidence="5">
    <location>
        <begin position="183"/>
        <end position="205"/>
    </location>
</feature>
<sequence length="245" mass="26965">MGQNMSLDPAADEAGYKEDKFADERVRKNFVSKVYGILTLQLIFSSILIFGLTYDENIREWIFDRPWLCIIFAVSGIVVYMILACCDSVRRTAPCNSILLAVMTACYALTAATAAAQYELFVVYLAFLSTGLITIVMTLFAKFAPCDITGCGPVFCIVGLAILVFGIVASIVSIFIFAPILHLLLAGVMVVFLSLYLIFITQLIIGGKRESISPDEVILAVIILYVTIIELFMYLLAIIQACFGE</sequence>
<dbReference type="Proteomes" id="UP000494040">
    <property type="component" value="Unassembled WGS sequence"/>
</dbReference>
<feature type="transmembrane region" description="Helical" evidence="5">
    <location>
        <begin position="98"/>
        <end position="115"/>
    </location>
</feature>
<keyword evidence="4 5" id="KW-0472">Membrane</keyword>
<dbReference type="KEGG" id="clec:106672974"/>
<dbReference type="GO" id="GO:0016020">
    <property type="term" value="C:membrane"/>
    <property type="evidence" value="ECO:0007669"/>
    <property type="project" value="UniProtKB-SubCell"/>
</dbReference>
<keyword evidence="2 5" id="KW-0812">Transmembrane</keyword>
<dbReference type="AlphaFoldDB" id="A0A8I6SA09"/>
<dbReference type="OMA" id="MYLYFDV"/>
<evidence type="ECO:0000256" key="2">
    <source>
        <dbReference type="ARBA" id="ARBA00022692"/>
    </source>
</evidence>
<feature type="transmembrane region" description="Helical" evidence="5">
    <location>
        <begin position="217"/>
        <end position="239"/>
    </location>
</feature>
<evidence type="ECO:0000313" key="7">
    <source>
        <dbReference type="Proteomes" id="UP000494040"/>
    </source>
</evidence>
<organism evidence="6 7">
    <name type="scientific">Cimex lectularius</name>
    <name type="common">Bed bug</name>
    <name type="synonym">Acanthia lectularia</name>
    <dbReference type="NCBI Taxonomy" id="79782"/>
    <lineage>
        <taxon>Eukaryota</taxon>
        <taxon>Metazoa</taxon>
        <taxon>Ecdysozoa</taxon>
        <taxon>Arthropoda</taxon>
        <taxon>Hexapoda</taxon>
        <taxon>Insecta</taxon>
        <taxon>Pterygota</taxon>
        <taxon>Neoptera</taxon>
        <taxon>Paraneoptera</taxon>
        <taxon>Hemiptera</taxon>
        <taxon>Heteroptera</taxon>
        <taxon>Panheteroptera</taxon>
        <taxon>Cimicomorpha</taxon>
        <taxon>Cimicidae</taxon>
        <taxon>Cimex</taxon>
    </lineage>
</organism>
<dbReference type="Pfam" id="PF01027">
    <property type="entry name" value="Bax1-I"/>
    <property type="match status" value="1"/>
</dbReference>
<feature type="transmembrane region" description="Helical" evidence="5">
    <location>
        <begin position="153"/>
        <end position="177"/>
    </location>
</feature>
<accession>A0A8I6SA09</accession>
<reference evidence="6" key="1">
    <citation type="submission" date="2022-01" db="UniProtKB">
        <authorList>
            <consortium name="EnsemblMetazoa"/>
        </authorList>
    </citation>
    <scope>IDENTIFICATION</scope>
</reference>
<proteinExistence type="inferred from homology"/>
<evidence type="ECO:0000256" key="5">
    <source>
        <dbReference type="RuleBase" id="RU004379"/>
    </source>
</evidence>
<dbReference type="PANTHER" id="PTHR23291">
    <property type="entry name" value="BAX INHIBITOR-RELATED"/>
    <property type="match status" value="1"/>
</dbReference>
<evidence type="ECO:0000256" key="1">
    <source>
        <dbReference type="ARBA" id="ARBA00004141"/>
    </source>
</evidence>
<comment type="similarity">
    <text evidence="5">Belongs to the BI1 family.</text>
</comment>
<keyword evidence="7" id="KW-1185">Reference proteome</keyword>
<feature type="transmembrane region" description="Helical" evidence="5">
    <location>
        <begin position="121"/>
        <end position="141"/>
    </location>
</feature>
<evidence type="ECO:0000256" key="4">
    <source>
        <dbReference type="ARBA" id="ARBA00023136"/>
    </source>
</evidence>
<dbReference type="PANTHER" id="PTHR23291:SF47">
    <property type="entry name" value="TRANSMEMBRANE BAX INHIBITOR MOTIF CONTAINING 7"/>
    <property type="match status" value="1"/>
</dbReference>
<protein>
    <submittedName>
        <fullName evidence="6">Uncharacterized protein</fullName>
    </submittedName>
</protein>
<dbReference type="InterPro" id="IPR006214">
    <property type="entry name" value="Bax_inhibitor_1-related"/>
</dbReference>
<dbReference type="GeneID" id="106672974"/>
<comment type="subcellular location">
    <subcellularLocation>
        <location evidence="1">Membrane</location>
        <topology evidence="1">Multi-pass membrane protein</topology>
    </subcellularLocation>
</comment>
<keyword evidence="3 5" id="KW-1133">Transmembrane helix</keyword>
<feature type="transmembrane region" description="Helical" evidence="5">
    <location>
        <begin position="34"/>
        <end position="53"/>
    </location>
</feature>